<organism evidence="2 3">
    <name type="scientific">Xylaria hypoxylon</name>
    <dbReference type="NCBI Taxonomy" id="37992"/>
    <lineage>
        <taxon>Eukaryota</taxon>
        <taxon>Fungi</taxon>
        <taxon>Dikarya</taxon>
        <taxon>Ascomycota</taxon>
        <taxon>Pezizomycotina</taxon>
        <taxon>Sordariomycetes</taxon>
        <taxon>Xylariomycetidae</taxon>
        <taxon>Xylariales</taxon>
        <taxon>Xylariaceae</taxon>
        <taxon>Xylaria</taxon>
    </lineage>
</organism>
<accession>A0A4Z0YSY2</accession>
<proteinExistence type="predicted"/>
<feature type="region of interest" description="Disordered" evidence="1">
    <location>
        <begin position="33"/>
        <end position="61"/>
    </location>
</feature>
<comment type="caution">
    <text evidence="2">The sequence shown here is derived from an EMBL/GenBank/DDBJ whole genome shotgun (WGS) entry which is preliminary data.</text>
</comment>
<evidence type="ECO:0000256" key="1">
    <source>
        <dbReference type="SAM" id="MobiDB-lite"/>
    </source>
</evidence>
<dbReference type="AlphaFoldDB" id="A0A4Z0YSY2"/>
<keyword evidence="3" id="KW-1185">Reference proteome</keyword>
<sequence length="169" mass="18850">MSPFHDLPVLDFPGTLQESVAVRTPLFTIPMPGLAPTKRRADDEDDESIAPAAKRRRETHDGETVEGKRWYHLRLFRAIRRYIKLGRSIIHRDVVVTLLLFTGITALTSDFCNAMYELTWAVGNIGVMHVTEQMFGCLATPHMSWTSLIQGYLAGLASGTVLCSCKSAQ</sequence>
<gene>
    <name evidence="2" type="ORF">E0Z10_g1593</name>
</gene>
<evidence type="ECO:0000313" key="2">
    <source>
        <dbReference type="EMBL" id="TGJ87127.1"/>
    </source>
</evidence>
<evidence type="ECO:0000313" key="3">
    <source>
        <dbReference type="Proteomes" id="UP000297716"/>
    </source>
</evidence>
<dbReference type="Proteomes" id="UP000297716">
    <property type="component" value="Unassembled WGS sequence"/>
</dbReference>
<name>A0A4Z0YSY2_9PEZI</name>
<protein>
    <submittedName>
        <fullName evidence="2">Uncharacterized protein</fullName>
    </submittedName>
</protein>
<reference evidence="2 3" key="1">
    <citation type="submission" date="2019-03" db="EMBL/GenBank/DDBJ databases">
        <title>Draft genome sequence of Xylaria hypoxylon DSM 108379, a ubiquitous saprotrophic-parasitic fungi on hardwood.</title>
        <authorList>
            <person name="Buettner E."/>
            <person name="Leonhardt S."/>
            <person name="Gebauer A.M."/>
            <person name="Liers C."/>
            <person name="Hofrichter M."/>
            <person name="Kellner H."/>
        </authorList>
    </citation>
    <scope>NUCLEOTIDE SEQUENCE [LARGE SCALE GENOMIC DNA]</scope>
    <source>
        <strain evidence="2 3">DSM 108379</strain>
    </source>
</reference>
<dbReference type="EMBL" id="SKBN01000017">
    <property type="protein sequence ID" value="TGJ87127.1"/>
    <property type="molecule type" value="Genomic_DNA"/>
</dbReference>